<evidence type="ECO:0000313" key="4">
    <source>
        <dbReference type="Proteomes" id="UP001163731"/>
    </source>
</evidence>
<keyword evidence="1" id="KW-0732">Signal</keyword>
<reference evidence="3" key="1">
    <citation type="submission" date="2022-10" db="EMBL/GenBank/DDBJ databases">
        <title>Chryseobacterium babae sp. nov. isolated from the gut of the beetle Oryctes rhinoceros, and Chryseobacterium kimseyorum sp. nov., isolated from a stick insect rearing cage.</title>
        <authorList>
            <person name="Shelomi M."/>
            <person name="Han C.-J."/>
            <person name="Chen W.-M."/>
            <person name="Chen H.-K."/>
            <person name="Liaw S.-J."/>
            <person name="Muhle E."/>
            <person name="Clermont D."/>
        </authorList>
    </citation>
    <scope>NUCLEOTIDE SEQUENCE</scope>
    <source>
        <strain evidence="3">09-1422</strain>
    </source>
</reference>
<feature type="domain" description="DUF6438" evidence="2">
    <location>
        <begin position="193"/>
        <end position="269"/>
    </location>
</feature>
<accession>A0ABT3HVC8</accession>
<evidence type="ECO:0000313" key="3">
    <source>
        <dbReference type="EMBL" id="MCW3167748.1"/>
    </source>
</evidence>
<dbReference type="RefSeq" id="WP_264748988.1">
    <property type="nucleotide sequence ID" value="NZ_JAPDHW010000002.1"/>
</dbReference>
<dbReference type="EMBL" id="JAPDHW010000002">
    <property type="protein sequence ID" value="MCW3167748.1"/>
    <property type="molecule type" value="Genomic_DNA"/>
</dbReference>
<name>A0ABT3HVC8_9FLAO</name>
<feature type="signal peptide" evidence="1">
    <location>
        <begin position="1"/>
        <end position="18"/>
    </location>
</feature>
<evidence type="ECO:0000259" key="2">
    <source>
        <dbReference type="Pfam" id="PF20033"/>
    </source>
</evidence>
<dbReference type="Proteomes" id="UP001163731">
    <property type="component" value="Unassembled WGS sequence"/>
</dbReference>
<feature type="chain" id="PRO_5045292245" evidence="1">
    <location>
        <begin position="19"/>
        <end position="287"/>
    </location>
</feature>
<organism evidence="3 4">
    <name type="scientific">Chryseobacterium kimseyorum</name>
    <dbReference type="NCBI Taxonomy" id="2984028"/>
    <lineage>
        <taxon>Bacteria</taxon>
        <taxon>Pseudomonadati</taxon>
        <taxon>Bacteroidota</taxon>
        <taxon>Flavobacteriia</taxon>
        <taxon>Flavobacteriales</taxon>
        <taxon>Weeksellaceae</taxon>
        <taxon>Chryseobacterium group</taxon>
        <taxon>Chryseobacterium</taxon>
    </lineage>
</organism>
<evidence type="ECO:0000256" key="1">
    <source>
        <dbReference type="SAM" id="SignalP"/>
    </source>
</evidence>
<comment type="caution">
    <text evidence="3">The sequence shown here is derived from an EMBL/GenBank/DDBJ whole genome shotgun (WGS) entry which is preliminary data.</text>
</comment>
<protein>
    <submittedName>
        <fullName evidence="3">DUF6438 domain-containing protein</fullName>
    </submittedName>
</protein>
<dbReference type="InterPro" id="IPR045497">
    <property type="entry name" value="DUF6438"/>
</dbReference>
<gene>
    <name evidence="3" type="ORF">OMO38_04320</name>
</gene>
<proteinExistence type="predicted"/>
<dbReference type="Pfam" id="PF20033">
    <property type="entry name" value="DUF6438"/>
    <property type="match status" value="1"/>
</dbReference>
<keyword evidence="4" id="KW-1185">Reference proteome</keyword>
<sequence length="287" mass="33608">MKKIFSLLLLSFCFTLFYSQNKKVFNKIDSLNTAKEVQEFLDNDQNKIKYYLNVKEKNNYDRYCTLIADSLHLKQNWEKADFDNNGLTDLLVTGNISEGVKTIYILDKGDHFESKNLSKGELYERCSFSLVKGNKIEYHSVKILNRQGFIRRLSENLIYKFGEFIEENTKPKRHNILEIQTRTAGSYRIKSFFKMEIISNGDILWVSEGDGFIQAGTYTAKLSQAKFKEIVELLNYIDFENLADEYEVGYSDATTTHLQVTYDNLKIKKYGIPEEWEQEVSEFFMIC</sequence>